<feature type="transmembrane region" description="Helical" evidence="2">
    <location>
        <begin position="6"/>
        <end position="27"/>
    </location>
</feature>
<keyword evidence="4" id="KW-1185">Reference proteome</keyword>
<evidence type="ECO:0000313" key="4">
    <source>
        <dbReference type="Proteomes" id="UP000516424"/>
    </source>
</evidence>
<gene>
    <name evidence="3" type="ORF">EMQ_2789</name>
</gene>
<dbReference type="AlphaFoldDB" id="A0AB33IJI2"/>
<reference evidence="3 4" key="1">
    <citation type="journal article" date="2011" name="Microbiology">
        <title>Transcriptome response to different carbon sources in Acetobacter aceti.</title>
        <authorList>
            <person name="Sakurai K."/>
            <person name="Arai H."/>
            <person name="Ishii M."/>
            <person name="Igarashi Y."/>
        </authorList>
    </citation>
    <scope>NUCLEOTIDE SEQUENCE [LARGE SCALE GENOMIC DNA]</scope>
    <source>
        <strain evidence="3 4">NBRC 14818</strain>
    </source>
</reference>
<name>A0AB33IJI2_ACEAC</name>
<accession>A0AB33IJI2</accession>
<evidence type="ECO:0008006" key="5">
    <source>
        <dbReference type="Google" id="ProtNLM"/>
    </source>
</evidence>
<evidence type="ECO:0000256" key="1">
    <source>
        <dbReference type="SAM" id="MobiDB-lite"/>
    </source>
</evidence>
<sequence>MASWLILAREGGHVAVWFGGLLSGWWAHSYRMRSIARQEVYDAGQMALEMVKRSAEREASLTDLVRSYESELIELRRARWQTMDVLSTVQVHALAARLIVRELDARLGLPRRPFEPLPSFPTDTEIDGRDVPYPAMETSTSDDRGAG</sequence>
<proteinExistence type="predicted"/>
<keyword evidence="2" id="KW-0472">Membrane</keyword>
<dbReference type="EMBL" id="AP023410">
    <property type="protein sequence ID" value="BCK77183.1"/>
    <property type="molecule type" value="Genomic_DNA"/>
</dbReference>
<protein>
    <recommendedName>
        <fullName evidence="5">Minor tail protein</fullName>
    </recommendedName>
</protein>
<keyword evidence="2" id="KW-1133">Transmembrane helix</keyword>
<evidence type="ECO:0000256" key="2">
    <source>
        <dbReference type="SAM" id="Phobius"/>
    </source>
</evidence>
<dbReference type="RefSeq" id="WP_132012099.1">
    <property type="nucleotide sequence ID" value="NZ_AP023410.1"/>
</dbReference>
<evidence type="ECO:0000313" key="3">
    <source>
        <dbReference type="EMBL" id="BCK77183.1"/>
    </source>
</evidence>
<dbReference type="Proteomes" id="UP000516424">
    <property type="component" value="Chromosome"/>
</dbReference>
<organism evidence="3 4">
    <name type="scientific">Acetobacter aceti NBRC 14818</name>
    <dbReference type="NCBI Taxonomy" id="887700"/>
    <lineage>
        <taxon>Bacteria</taxon>
        <taxon>Pseudomonadati</taxon>
        <taxon>Pseudomonadota</taxon>
        <taxon>Alphaproteobacteria</taxon>
        <taxon>Acetobacterales</taxon>
        <taxon>Acetobacteraceae</taxon>
        <taxon>Acetobacter</taxon>
        <taxon>Acetobacter subgen. Acetobacter</taxon>
    </lineage>
</organism>
<feature type="region of interest" description="Disordered" evidence="1">
    <location>
        <begin position="114"/>
        <end position="147"/>
    </location>
</feature>
<keyword evidence="2" id="KW-0812">Transmembrane</keyword>